<dbReference type="Proteomes" id="UP000005240">
    <property type="component" value="Unassembled WGS sequence"/>
</dbReference>
<dbReference type="AlphaFoldDB" id="A0A180FZ53"/>
<name>A0A180FZ53_PUCT1</name>
<feature type="region of interest" description="Disordered" evidence="1">
    <location>
        <begin position="19"/>
        <end position="81"/>
    </location>
</feature>
<organism evidence="2">
    <name type="scientific">Puccinia triticina (isolate 1-1 / race 1 (BBBD))</name>
    <name type="common">Brown leaf rust fungus</name>
    <dbReference type="NCBI Taxonomy" id="630390"/>
    <lineage>
        <taxon>Eukaryota</taxon>
        <taxon>Fungi</taxon>
        <taxon>Dikarya</taxon>
        <taxon>Basidiomycota</taxon>
        <taxon>Pucciniomycotina</taxon>
        <taxon>Pucciniomycetes</taxon>
        <taxon>Pucciniales</taxon>
        <taxon>Pucciniaceae</taxon>
        <taxon>Puccinia</taxon>
    </lineage>
</organism>
<feature type="compositionally biased region" description="Basic residues" evidence="1">
    <location>
        <begin position="22"/>
        <end position="31"/>
    </location>
</feature>
<dbReference type="CDD" id="cd22744">
    <property type="entry name" value="OTU"/>
    <property type="match status" value="1"/>
</dbReference>
<reference evidence="3 4" key="3">
    <citation type="journal article" date="2017" name="G3 (Bethesda)">
        <title>Comparative analysis highlights variable genome content of wheat rusts and divergence of the mating loci.</title>
        <authorList>
            <person name="Cuomo C.A."/>
            <person name="Bakkeren G."/>
            <person name="Khalil H.B."/>
            <person name="Panwar V."/>
            <person name="Joly D."/>
            <person name="Linning R."/>
            <person name="Sakthikumar S."/>
            <person name="Song X."/>
            <person name="Adiconis X."/>
            <person name="Fan L."/>
            <person name="Goldberg J.M."/>
            <person name="Levin J.Z."/>
            <person name="Young S."/>
            <person name="Zeng Q."/>
            <person name="Anikster Y."/>
            <person name="Bruce M."/>
            <person name="Wang M."/>
            <person name="Yin C."/>
            <person name="McCallum B."/>
            <person name="Szabo L.J."/>
            <person name="Hulbert S."/>
            <person name="Chen X."/>
            <person name="Fellers J.P."/>
        </authorList>
    </citation>
    <scope>NUCLEOTIDE SEQUENCE</scope>
    <source>
        <strain evidence="3">isolate 1-1 / race 1 (BBBD)</strain>
        <strain evidence="4">Isolate 1-1 / race 1 (BBBD)</strain>
    </source>
</reference>
<dbReference type="EnsemblFungi" id="PTTG_10241-t43_1">
    <property type="protein sequence ID" value="PTTG_10241-t43_1-p1"/>
    <property type="gene ID" value="PTTG_10241"/>
</dbReference>
<reference evidence="2" key="1">
    <citation type="submission" date="2009-11" db="EMBL/GenBank/DDBJ databases">
        <authorList>
            <consortium name="The Broad Institute Genome Sequencing Platform"/>
            <person name="Ward D."/>
            <person name="Feldgarden M."/>
            <person name="Earl A."/>
            <person name="Young S.K."/>
            <person name="Zeng Q."/>
            <person name="Koehrsen M."/>
            <person name="Alvarado L."/>
            <person name="Berlin A."/>
            <person name="Bochicchio J."/>
            <person name="Borenstein D."/>
            <person name="Chapman S.B."/>
            <person name="Chen Z."/>
            <person name="Engels R."/>
            <person name="Freedman E."/>
            <person name="Gellesch M."/>
            <person name="Goldberg J."/>
            <person name="Griggs A."/>
            <person name="Gujja S."/>
            <person name="Heilman E."/>
            <person name="Heiman D."/>
            <person name="Hepburn T."/>
            <person name="Howarth C."/>
            <person name="Jen D."/>
            <person name="Larson L."/>
            <person name="Lewis B."/>
            <person name="Mehta T."/>
            <person name="Park D."/>
            <person name="Pearson M."/>
            <person name="Roberts A."/>
            <person name="Saif S."/>
            <person name="Shea T."/>
            <person name="Shenoy N."/>
            <person name="Sisk P."/>
            <person name="Stolte C."/>
            <person name="Sykes S."/>
            <person name="Thomson T."/>
            <person name="Walk T."/>
            <person name="White J."/>
            <person name="Yandava C."/>
            <person name="Izard J."/>
            <person name="Baranova O.V."/>
            <person name="Blanton J.M."/>
            <person name="Tanner A.C."/>
            <person name="Dewhirst F.E."/>
            <person name="Haas B."/>
            <person name="Nusbaum C."/>
            <person name="Birren B."/>
        </authorList>
    </citation>
    <scope>NUCLEOTIDE SEQUENCE [LARGE SCALE GENOMIC DNA]</scope>
    <source>
        <strain evidence="2">1-1 BBBD Race 1</strain>
    </source>
</reference>
<gene>
    <name evidence="2" type="ORF">PTTG_10241</name>
</gene>
<evidence type="ECO:0008006" key="5">
    <source>
        <dbReference type="Google" id="ProtNLM"/>
    </source>
</evidence>
<proteinExistence type="predicted"/>
<keyword evidence="4" id="KW-1185">Reference proteome</keyword>
<protein>
    <recommendedName>
        <fullName evidence="5">OTU domain-containing protein</fullName>
    </recommendedName>
</protein>
<dbReference type="EMBL" id="ADAS02004305">
    <property type="protein sequence ID" value="OAV85439.1"/>
    <property type="molecule type" value="Genomic_DNA"/>
</dbReference>
<sequence>MTSTKQDLSAYEIFEAKIQSQKPKRAKKRAKATINPARKSKRLRKANKSKDEDKDNEELPEVQYLNSQKPKPQAEPKQDDFEAEQLEENLDNNKELDNEALLALLDESTVKQNYVSQVPKHLQKLFKDQFDPKCNGNCGFQCVLKALGYCNAVGFLRVREEMIIEGITERLIVCSPLGYNKDEFLKIIDVLKIEEADESNVPPGKWLSKLSHGQILVNAYTRQISFLSSACCHTYLPSRLGPRDVSCVDPIYLLHVNNNHWVLIRYGPCEPGYLFGCGYPPAFLPKV</sequence>
<evidence type="ECO:0000313" key="3">
    <source>
        <dbReference type="EnsemblFungi" id="PTTG_10241-t43_1-p1"/>
    </source>
</evidence>
<evidence type="ECO:0000313" key="2">
    <source>
        <dbReference type="EMBL" id="OAV85439.1"/>
    </source>
</evidence>
<accession>A0A180FZ53</accession>
<dbReference type="OrthoDB" id="2379842at2759"/>
<reference evidence="2" key="2">
    <citation type="submission" date="2016-05" db="EMBL/GenBank/DDBJ databases">
        <title>Comparative analysis highlights variable genome content of wheat rusts and divergence of the mating loci.</title>
        <authorList>
            <person name="Cuomo C.A."/>
            <person name="Bakkeren G."/>
            <person name="Szabo L."/>
            <person name="Khalil H."/>
            <person name="Joly D."/>
            <person name="Goldberg J."/>
            <person name="Young S."/>
            <person name="Zeng Q."/>
            <person name="Fellers J."/>
        </authorList>
    </citation>
    <scope>NUCLEOTIDE SEQUENCE [LARGE SCALE GENOMIC DNA]</scope>
    <source>
        <strain evidence="2">1-1 BBBD Race 1</strain>
    </source>
</reference>
<evidence type="ECO:0000313" key="4">
    <source>
        <dbReference type="Proteomes" id="UP000005240"/>
    </source>
</evidence>
<feature type="compositionally biased region" description="Basic residues" evidence="1">
    <location>
        <begin position="38"/>
        <end position="47"/>
    </location>
</feature>
<reference evidence="3" key="4">
    <citation type="submission" date="2025-05" db="UniProtKB">
        <authorList>
            <consortium name="EnsemblFungi"/>
        </authorList>
    </citation>
    <scope>IDENTIFICATION</scope>
    <source>
        <strain evidence="3">isolate 1-1 / race 1 (BBBD)</strain>
    </source>
</reference>
<evidence type="ECO:0000256" key="1">
    <source>
        <dbReference type="SAM" id="MobiDB-lite"/>
    </source>
</evidence>